<protein>
    <submittedName>
        <fullName evidence="2">Uncharacterized protein</fullName>
    </submittedName>
</protein>
<keyword evidence="1" id="KW-0812">Transmembrane</keyword>
<keyword evidence="1" id="KW-1133">Transmembrane helix</keyword>
<proteinExistence type="predicted"/>
<keyword evidence="3" id="KW-1185">Reference proteome</keyword>
<keyword evidence="1" id="KW-0472">Membrane</keyword>
<accession>A0A4Z0GXA3</accession>
<dbReference type="Proteomes" id="UP000297982">
    <property type="component" value="Unassembled WGS sequence"/>
</dbReference>
<evidence type="ECO:0000256" key="1">
    <source>
        <dbReference type="SAM" id="Phobius"/>
    </source>
</evidence>
<reference evidence="2 3" key="1">
    <citation type="journal article" date="2003" name="Int. J. Syst. Evol. Microbiol.">
        <title>Halobacillus salinus sp. nov., isolated from a salt lake on the coast of the East Sea in Korea.</title>
        <authorList>
            <person name="Yoon J.H."/>
            <person name="Kang K.H."/>
            <person name="Park Y.H."/>
        </authorList>
    </citation>
    <scope>NUCLEOTIDE SEQUENCE [LARGE SCALE GENOMIC DNA]</scope>
    <source>
        <strain evidence="2 3">HSL-3</strain>
    </source>
</reference>
<gene>
    <name evidence="2" type="ORF">E4663_17550</name>
</gene>
<evidence type="ECO:0000313" key="2">
    <source>
        <dbReference type="EMBL" id="TGB01279.1"/>
    </source>
</evidence>
<dbReference type="RefSeq" id="WP_135328593.1">
    <property type="nucleotide sequence ID" value="NZ_FVYZ01000003.1"/>
</dbReference>
<name>A0A4Z0GXA3_9BACI</name>
<feature type="transmembrane region" description="Helical" evidence="1">
    <location>
        <begin position="26"/>
        <end position="48"/>
    </location>
</feature>
<organism evidence="2 3">
    <name type="scientific">Halobacillus salinus</name>
    <dbReference type="NCBI Taxonomy" id="192814"/>
    <lineage>
        <taxon>Bacteria</taxon>
        <taxon>Bacillati</taxon>
        <taxon>Bacillota</taxon>
        <taxon>Bacilli</taxon>
        <taxon>Bacillales</taxon>
        <taxon>Bacillaceae</taxon>
        <taxon>Halobacillus</taxon>
    </lineage>
</organism>
<sequence>MVFFLGIETRIEAALSRSPKAQVFQALVWDACAFVIIWGFIGAAARVASGSRPDSFISISH</sequence>
<comment type="caution">
    <text evidence="2">The sequence shown here is derived from an EMBL/GenBank/DDBJ whole genome shotgun (WGS) entry which is preliminary data.</text>
</comment>
<evidence type="ECO:0000313" key="3">
    <source>
        <dbReference type="Proteomes" id="UP000297982"/>
    </source>
</evidence>
<dbReference type="AlphaFoldDB" id="A0A4Z0GXA3"/>
<dbReference type="EMBL" id="SRJC01000007">
    <property type="protein sequence ID" value="TGB01279.1"/>
    <property type="molecule type" value="Genomic_DNA"/>
</dbReference>